<dbReference type="InterPro" id="IPR000834">
    <property type="entry name" value="Peptidase_M14"/>
</dbReference>
<keyword evidence="7" id="KW-0482">Metalloprotease</keyword>
<evidence type="ECO:0000313" key="10">
    <source>
        <dbReference type="Ensembl" id="ENSCVAP00000030013.1"/>
    </source>
</evidence>
<dbReference type="SMART" id="SM00631">
    <property type="entry name" value="Zn_pept"/>
    <property type="match status" value="1"/>
</dbReference>
<organism evidence="10 11">
    <name type="scientific">Cyprinodon variegatus</name>
    <name type="common">Sheepshead minnow</name>
    <dbReference type="NCBI Taxonomy" id="28743"/>
    <lineage>
        <taxon>Eukaryota</taxon>
        <taxon>Metazoa</taxon>
        <taxon>Chordata</taxon>
        <taxon>Craniata</taxon>
        <taxon>Vertebrata</taxon>
        <taxon>Euteleostomi</taxon>
        <taxon>Actinopterygii</taxon>
        <taxon>Neopterygii</taxon>
        <taxon>Teleostei</taxon>
        <taxon>Neoteleostei</taxon>
        <taxon>Acanthomorphata</taxon>
        <taxon>Ovalentaria</taxon>
        <taxon>Atherinomorphae</taxon>
        <taxon>Cyprinodontiformes</taxon>
        <taxon>Cyprinodontidae</taxon>
        <taxon>Cyprinodon</taxon>
    </lineage>
</organism>
<sequence>MQTIPFVLGANLHGGELVVTYPYDMTRDWAPREHTPTPDESFFRWLAAAYASTNKVMSNHDRRPCHNKDFLRYNNIINGADWHNVPGSMNDFSYLHTNCFEVTVELSCDKFPHASELPVEWENNKESLLVFMEQVHRGIKGVIRDKDTKEGIADAIIKVEDIDHHIRSGFISLYIQNPPEVVKGARGTLVSRLPSPGWVRSLCPQPQSSRLGSAALWFD</sequence>
<comment type="similarity">
    <text evidence="2 8">Belongs to the peptidase M14 family.</text>
</comment>
<keyword evidence="4" id="KW-0645">Protease</keyword>
<dbReference type="GeneTree" id="ENSGT00940000156141"/>
<accession>A0A3Q2EC16</accession>
<dbReference type="GO" id="GO:0008270">
    <property type="term" value="F:zinc ion binding"/>
    <property type="evidence" value="ECO:0007669"/>
    <property type="project" value="InterPro"/>
</dbReference>
<evidence type="ECO:0000259" key="9">
    <source>
        <dbReference type="PROSITE" id="PS52035"/>
    </source>
</evidence>
<feature type="active site" description="Proton donor/acceptor" evidence="8">
    <location>
        <position position="105"/>
    </location>
</feature>
<evidence type="ECO:0000256" key="5">
    <source>
        <dbReference type="ARBA" id="ARBA00022723"/>
    </source>
</evidence>
<evidence type="ECO:0000256" key="4">
    <source>
        <dbReference type="ARBA" id="ARBA00022670"/>
    </source>
</evidence>
<dbReference type="InterPro" id="IPR057247">
    <property type="entry name" value="CARBOXYPEPT_ZN_2"/>
</dbReference>
<keyword evidence="11" id="KW-1185">Reference proteome</keyword>
<keyword evidence="7" id="KW-0378">Hydrolase</keyword>
<keyword evidence="3" id="KW-0121">Carboxypeptidase</keyword>
<dbReference type="PANTHER" id="PTHR11532">
    <property type="entry name" value="PROTEASE M14 CARBOXYPEPTIDASE"/>
    <property type="match status" value="1"/>
</dbReference>
<dbReference type="PROSITE" id="PS52035">
    <property type="entry name" value="PEPTIDASE_M14"/>
    <property type="match status" value="1"/>
</dbReference>
<dbReference type="GO" id="GO:0006508">
    <property type="term" value="P:proteolysis"/>
    <property type="evidence" value="ECO:0007669"/>
    <property type="project" value="UniProtKB-KW"/>
</dbReference>
<proteinExistence type="inferred from homology"/>
<reference evidence="10" key="2">
    <citation type="submission" date="2025-09" db="UniProtKB">
        <authorList>
            <consortium name="Ensembl"/>
        </authorList>
    </citation>
    <scope>IDENTIFICATION</scope>
</reference>
<keyword evidence="5" id="KW-0479">Metal-binding</keyword>
<evidence type="ECO:0000256" key="8">
    <source>
        <dbReference type="PROSITE-ProRule" id="PRU01379"/>
    </source>
</evidence>
<name>A0A3Q2EC16_CYPVA</name>
<evidence type="ECO:0000256" key="1">
    <source>
        <dbReference type="ARBA" id="ARBA00001947"/>
    </source>
</evidence>
<evidence type="ECO:0000256" key="3">
    <source>
        <dbReference type="ARBA" id="ARBA00022645"/>
    </source>
</evidence>
<dbReference type="AlphaFoldDB" id="A0A3Q2EC16"/>
<dbReference type="SUPFAM" id="SSF53187">
    <property type="entry name" value="Zn-dependent exopeptidases"/>
    <property type="match status" value="1"/>
</dbReference>
<dbReference type="PANTHER" id="PTHR11532:SF43">
    <property type="entry name" value="CARBOXYPEPTIDASE X1-RELATED"/>
    <property type="match status" value="1"/>
</dbReference>
<dbReference type="Gene3D" id="3.40.630.10">
    <property type="entry name" value="Zn peptidases"/>
    <property type="match status" value="1"/>
</dbReference>
<reference evidence="10" key="1">
    <citation type="submission" date="2025-08" db="UniProtKB">
        <authorList>
            <consortium name="Ensembl"/>
        </authorList>
    </citation>
    <scope>IDENTIFICATION</scope>
</reference>
<comment type="cofactor">
    <cofactor evidence="1">
        <name>Zn(2+)</name>
        <dbReference type="ChEBI" id="CHEBI:29105"/>
    </cofactor>
</comment>
<dbReference type="InterPro" id="IPR050753">
    <property type="entry name" value="Peptidase_M14_domain"/>
</dbReference>
<protein>
    <submittedName>
        <fullName evidence="10">Carboxypeptidase X (M14 family), member 1b</fullName>
    </submittedName>
</protein>
<dbReference type="PROSITE" id="PS00133">
    <property type="entry name" value="CARBOXYPEPT_ZN_2"/>
    <property type="match status" value="1"/>
</dbReference>
<evidence type="ECO:0000256" key="2">
    <source>
        <dbReference type="ARBA" id="ARBA00005988"/>
    </source>
</evidence>
<evidence type="ECO:0000313" key="11">
    <source>
        <dbReference type="Proteomes" id="UP000265020"/>
    </source>
</evidence>
<dbReference type="GO" id="GO:0005615">
    <property type="term" value="C:extracellular space"/>
    <property type="evidence" value="ECO:0007669"/>
    <property type="project" value="TreeGrafter"/>
</dbReference>
<dbReference type="Proteomes" id="UP000265020">
    <property type="component" value="Unassembled WGS sequence"/>
</dbReference>
<evidence type="ECO:0000256" key="7">
    <source>
        <dbReference type="ARBA" id="ARBA00023049"/>
    </source>
</evidence>
<feature type="domain" description="Peptidase M14" evidence="9">
    <location>
        <begin position="1"/>
        <end position="135"/>
    </location>
</feature>
<dbReference type="Pfam" id="PF00246">
    <property type="entry name" value="Peptidase_M14"/>
    <property type="match status" value="1"/>
</dbReference>
<keyword evidence="6" id="KW-0862">Zinc</keyword>
<dbReference type="GO" id="GO:0004181">
    <property type="term" value="F:metallocarboxypeptidase activity"/>
    <property type="evidence" value="ECO:0007669"/>
    <property type="project" value="InterPro"/>
</dbReference>
<evidence type="ECO:0000256" key="6">
    <source>
        <dbReference type="ARBA" id="ARBA00022833"/>
    </source>
</evidence>
<dbReference type="Ensembl" id="ENSCVAT00000031517.1">
    <property type="protein sequence ID" value="ENSCVAP00000030013.1"/>
    <property type="gene ID" value="ENSCVAG00000018312.1"/>
</dbReference>